<comment type="caution">
    <text evidence="1">The sequence shown here is derived from an EMBL/GenBank/DDBJ whole genome shotgun (WGS) entry which is preliminary data.</text>
</comment>
<gene>
    <name evidence="1" type="ORF">ACFSJ0_56605</name>
</gene>
<dbReference type="Proteomes" id="UP001597097">
    <property type="component" value="Unassembled WGS sequence"/>
</dbReference>
<name>A0ABW4GVI8_9ACTN</name>
<protein>
    <submittedName>
        <fullName evidence="1">Uncharacterized protein</fullName>
    </submittedName>
</protein>
<evidence type="ECO:0000313" key="1">
    <source>
        <dbReference type="EMBL" id="MFD1546550.1"/>
    </source>
</evidence>
<keyword evidence="2" id="KW-1185">Reference proteome</keyword>
<sequence length="121" mass="13888">MCDAERMHLPGRKRARQHGHTFVRRLWWSRRPGTPADHADIAELDEGRHVWRVAWWGEGWGVWPGWRPDVTTVPAFSTEDIPRAKPEVAAHWAFEVVPPLGRTVIECPPWGVVSGSRQALR</sequence>
<accession>A0ABW4GVI8</accession>
<dbReference type="EMBL" id="JBHUCM010000067">
    <property type="protein sequence ID" value="MFD1546550.1"/>
    <property type="molecule type" value="Genomic_DNA"/>
</dbReference>
<organism evidence="1 2">
    <name type="scientific">Nonomuraea guangzhouensis</name>
    <dbReference type="NCBI Taxonomy" id="1291555"/>
    <lineage>
        <taxon>Bacteria</taxon>
        <taxon>Bacillati</taxon>
        <taxon>Actinomycetota</taxon>
        <taxon>Actinomycetes</taxon>
        <taxon>Streptosporangiales</taxon>
        <taxon>Streptosporangiaceae</taxon>
        <taxon>Nonomuraea</taxon>
    </lineage>
</organism>
<dbReference type="RefSeq" id="WP_219527573.1">
    <property type="nucleotide sequence ID" value="NZ_JAHKRM010000002.1"/>
</dbReference>
<evidence type="ECO:0000313" key="2">
    <source>
        <dbReference type="Proteomes" id="UP001597097"/>
    </source>
</evidence>
<proteinExistence type="predicted"/>
<reference evidence="2" key="1">
    <citation type="journal article" date="2019" name="Int. J. Syst. Evol. Microbiol.">
        <title>The Global Catalogue of Microorganisms (GCM) 10K type strain sequencing project: providing services to taxonomists for standard genome sequencing and annotation.</title>
        <authorList>
            <consortium name="The Broad Institute Genomics Platform"/>
            <consortium name="The Broad Institute Genome Sequencing Center for Infectious Disease"/>
            <person name="Wu L."/>
            <person name="Ma J."/>
        </authorList>
    </citation>
    <scope>NUCLEOTIDE SEQUENCE [LARGE SCALE GENOMIC DNA]</scope>
    <source>
        <strain evidence="2">CGMCC 1.15399</strain>
    </source>
</reference>